<dbReference type="EMBL" id="JAUESC010000003">
    <property type="protein sequence ID" value="KAK0602884.1"/>
    <property type="molecule type" value="Genomic_DNA"/>
</dbReference>
<dbReference type="InterPro" id="IPR001223">
    <property type="entry name" value="Glyco_hydro18_cat"/>
</dbReference>
<evidence type="ECO:0000259" key="8">
    <source>
        <dbReference type="PROSITE" id="PS51910"/>
    </source>
</evidence>
<dbReference type="SUPFAM" id="SSF51445">
    <property type="entry name" value="(Trans)glycosidases"/>
    <property type="match status" value="1"/>
</dbReference>
<keyword evidence="2 7" id="KW-0732">Signal</keyword>
<keyword evidence="6" id="KW-1133">Transmembrane helix</keyword>
<evidence type="ECO:0000313" key="9">
    <source>
        <dbReference type="EMBL" id="KAK0602884.1"/>
    </source>
</evidence>
<evidence type="ECO:0000256" key="7">
    <source>
        <dbReference type="SAM" id="SignalP"/>
    </source>
</evidence>
<dbReference type="GO" id="GO:0005975">
    <property type="term" value="P:carbohydrate metabolic process"/>
    <property type="evidence" value="ECO:0007669"/>
    <property type="project" value="InterPro"/>
</dbReference>
<dbReference type="FunFam" id="3.10.50.10:FF:000003">
    <property type="entry name" value="Class V chitinase CHIT5b"/>
    <property type="match status" value="1"/>
</dbReference>
<dbReference type="InterPro" id="IPR011583">
    <property type="entry name" value="Chitinase_II/V-like_cat"/>
</dbReference>
<reference evidence="9" key="1">
    <citation type="journal article" date="2022" name="Plant J.">
        <title>Strategies of tolerance reflected in two North American maple genomes.</title>
        <authorList>
            <person name="McEvoy S.L."/>
            <person name="Sezen U.U."/>
            <person name="Trouern-Trend A."/>
            <person name="McMahon S.M."/>
            <person name="Schaberg P.G."/>
            <person name="Yang J."/>
            <person name="Wegrzyn J.L."/>
            <person name="Swenson N.G."/>
        </authorList>
    </citation>
    <scope>NUCLEOTIDE SEQUENCE</scope>
    <source>
        <strain evidence="9">NS2018</strain>
    </source>
</reference>
<dbReference type="GO" id="GO:0030527">
    <property type="term" value="F:structural constituent of chromatin"/>
    <property type="evidence" value="ECO:0007669"/>
    <property type="project" value="InterPro"/>
</dbReference>
<dbReference type="AlphaFoldDB" id="A0AA39T3A8"/>
<dbReference type="Gene3D" id="3.10.50.10">
    <property type="match status" value="1"/>
</dbReference>
<protein>
    <recommendedName>
        <fullName evidence="8">GH18 domain-containing protein</fullName>
    </recommendedName>
</protein>
<accession>A0AA39T3A8</accession>
<comment type="similarity">
    <text evidence="1">Belongs to the glycosyl hydrolase 18 family. Chitinase class V subfamily.</text>
</comment>
<keyword evidence="3" id="KW-0378">Hydrolase</keyword>
<dbReference type="GO" id="GO:0005576">
    <property type="term" value="C:extracellular region"/>
    <property type="evidence" value="ECO:0007669"/>
    <property type="project" value="TreeGrafter"/>
</dbReference>
<dbReference type="GO" id="GO:0008061">
    <property type="term" value="F:chitin binding"/>
    <property type="evidence" value="ECO:0007669"/>
    <property type="project" value="InterPro"/>
</dbReference>
<keyword evidence="6" id="KW-0812">Transmembrane</keyword>
<dbReference type="InterPro" id="IPR002119">
    <property type="entry name" value="Histone_H2A"/>
</dbReference>
<evidence type="ECO:0000256" key="3">
    <source>
        <dbReference type="ARBA" id="ARBA00022801"/>
    </source>
</evidence>
<dbReference type="GO" id="GO:0006032">
    <property type="term" value="P:chitin catabolic process"/>
    <property type="evidence" value="ECO:0007669"/>
    <property type="project" value="TreeGrafter"/>
</dbReference>
<dbReference type="SUPFAM" id="SSF47113">
    <property type="entry name" value="Histone-fold"/>
    <property type="match status" value="1"/>
</dbReference>
<evidence type="ECO:0000313" key="10">
    <source>
        <dbReference type="Proteomes" id="UP001168877"/>
    </source>
</evidence>
<dbReference type="Proteomes" id="UP001168877">
    <property type="component" value="Unassembled WGS sequence"/>
</dbReference>
<evidence type="ECO:0000256" key="5">
    <source>
        <dbReference type="ARBA" id="ARBA00023295"/>
    </source>
</evidence>
<feature type="signal peptide" evidence="7">
    <location>
        <begin position="1"/>
        <end position="23"/>
    </location>
</feature>
<dbReference type="Gene3D" id="3.20.20.80">
    <property type="entry name" value="Glycosidases"/>
    <property type="match status" value="1"/>
</dbReference>
<dbReference type="SMART" id="SM00636">
    <property type="entry name" value="Glyco_18"/>
    <property type="match status" value="1"/>
</dbReference>
<feature type="chain" id="PRO_5041248652" description="GH18 domain-containing protein" evidence="7">
    <location>
        <begin position="24"/>
        <end position="489"/>
    </location>
</feature>
<comment type="caution">
    <text evidence="9">The sequence shown here is derived from an EMBL/GenBank/DDBJ whole genome shotgun (WGS) entry which is preliminary data.</text>
</comment>
<dbReference type="GO" id="GO:0000786">
    <property type="term" value="C:nucleosome"/>
    <property type="evidence" value="ECO:0007669"/>
    <property type="project" value="InterPro"/>
</dbReference>
<dbReference type="GO" id="GO:0046982">
    <property type="term" value="F:protein heterodimerization activity"/>
    <property type="evidence" value="ECO:0007669"/>
    <property type="project" value="InterPro"/>
</dbReference>
<feature type="domain" description="GH18" evidence="8">
    <location>
        <begin position="26"/>
        <end position="361"/>
    </location>
</feature>
<evidence type="ECO:0000256" key="4">
    <source>
        <dbReference type="ARBA" id="ARBA00023180"/>
    </source>
</evidence>
<dbReference type="InterPro" id="IPR009072">
    <property type="entry name" value="Histone-fold"/>
</dbReference>
<dbReference type="PANTHER" id="PTHR11177">
    <property type="entry name" value="CHITINASE"/>
    <property type="match status" value="1"/>
</dbReference>
<dbReference type="GO" id="GO:0004568">
    <property type="term" value="F:chitinase activity"/>
    <property type="evidence" value="ECO:0007669"/>
    <property type="project" value="TreeGrafter"/>
</dbReference>
<evidence type="ECO:0000256" key="6">
    <source>
        <dbReference type="SAM" id="Phobius"/>
    </source>
</evidence>
<name>A0AA39T3A8_ACESA</name>
<dbReference type="InterPro" id="IPR032454">
    <property type="entry name" value="Histone_H2A_C"/>
</dbReference>
<gene>
    <name evidence="9" type="ORF">LWI29_037834</name>
</gene>
<proteinExistence type="inferred from homology"/>
<dbReference type="PANTHER" id="PTHR11177:SF362">
    <property type="entry name" value="CLASS V CHITINASE-LIKE"/>
    <property type="match status" value="1"/>
</dbReference>
<keyword evidence="6" id="KW-0472">Membrane</keyword>
<dbReference type="Pfam" id="PF16211">
    <property type="entry name" value="Histone_H2A_C"/>
    <property type="match status" value="1"/>
</dbReference>
<dbReference type="Pfam" id="PF00704">
    <property type="entry name" value="Glyco_hydro_18"/>
    <property type="match status" value="1"/>
</dbReference>
<dbReference type="InterPro" id="IPR050314">
    <property type="entry name" value="Glycosyl_Hydrlase_18"/>
</dbReference>
<evidence type="ECO:0000256" key="2">
    <source>
        <dbReference type="ARBA" id="ARBA00022729"/>
    </source>
</evidence>
<dbReference type="PROSITE" id="PS51910">
    <property type="entry name" value="GH18_2"/>
    <property type="match status" value="1"/>
</dbReference>
<dbReference type="SUPFAM" id="SSF54556">
    <property type="entry name" value="Chitinase insertion domain"/>
    <property type="match status" value="1"/>
</dbReference>
<keyword evidence="4" id="KW-0325">Glycoprotein</keyword>
<dbReference type="SMART" id="SM00414">
    <property type="entry name" value="H2A"/>
    <property type="match status" value="1"/>
</dbReference>
<dbReference type="InterPro" id="IPR029070">
    <property type="entry name" value="Chitinase_insertion_sf"/>
</dbReference>
<reference evidence="9" key="2">
    <citation type="submission" date="2023-06" db="EMBL/GenBank/DDBJ databases">
        <authorList>
            <person name="Swenson N.G."/>
            <person name="Wegrzyn J.L."/>
            <person name="Mcevoy S.L."/>
        </authorList>
    </citation>
    <scope>NUCLEOTIDE SEQUENCE</scope>
    <source>
        <strain evidence="9">NS2018</strain>
        <tissue evidence="9">Leaf</tissue>
    </source>
</reference>
<feature type="transmembrane region" description="Helical" evidence="6">
    <location>
        <begin position="383"/>
        <end position="407"/>
    </location>
</feature>
<keyword evidence="5" id="KW-0326">Glycosidase</keyword>
<dbReference type="InterPro" id="IPR017853">
    <property type="entry name" value="GH"/>
</dbReference>
<organism evidence="9 10">
    <name type="scientific">Acer saccharum</name>
    <name type="common">Sugar maple</name>
    <dbReference type="NCBI Taxonomy" id="4024"/>
    <lineage>
        <taxon>Eukaryota</taxon>
        <taxon>Viridiplantae</taxon>
        <taxon>Streptophyta</taxon>
        <taxon>Embryophyta</taxon>
        <taxon>Tracheophyta</taxon>
        <taxon>Spermatophyta</taxon>
        <taxon>Magnoliopsida</taxon>
        <taxon>eudicotyledons</taxon>
        <taxon>Gunneridae</taxon>
        <taxon>Pentapetalae</taxon>
        <taxon>rosids</taxon>
        <taxon>malvids</taxon>
        <taxon>Sapindales</taxon>
        <taxon>Sapindaceae</taxon>
        <taxon>Hippocastanoideae</taxon>
        <taxon>Acereae</taxon>
        <taxon>Acer</taxon>
    </lineage>
</organism>
<evidence type="ECO:0000256" key="1">
    <source>
        <dbReference type="ARBA" id="ARBA00008682"/>
    </source>
</evidence>
<dbReference type="Gene3D" id="1.10.20.10">
    <property type="entry name" value="Histone, subunit A"/>
    <property type="match status" value="1"/>
</dbReference>
<dbReference type="GO" id="GO:0003677">
    <property type="term" value="F:DNA binding"/>
    <property type="evidence" value="ECO:0007669"/>
    <property type="project" value="InterPro"/>
</dbReference>
<keyword evidence="10" id="KW-1185">Reference proteome</keyword>
<sequence>MSKRIIFILYILLISFKSQPSKAQPWVRVGYFFYQDYFPISNIDSSLFTHLICGFADLNSTSYEPSLSGSANLDCSNFTKTVKKKNPSVTTLLSIAGSASVLSSMANDSVHRRSFIDSSIKMARHFGFEGLDLWWVDDMSNLDILFEEWQDAITLEARNSTGSKLILTAVVNYAPRIHSYNYPVESIQQHLDWAHVRLCVDLFPDRWPNFTAAPNALYNPSSTVCSMDLGITAWIKAGLSAKKIVMFLPYYGAVWTLVNPKVNGIGAPATGAPEGAKPLLTYTEIKNNINLSRAKVTFDKNYVVNYFTMETSWIAFDDVESIQTKVSYAKEKGLLGYWVWQVAYDDNWVLSQAAAHELEGNKGGQNNSAAPEVNKVGQNKQSYSLVFIILPIIAAVIILLLGLVIYFRWMRKRKLKGVELAGNAARDKMKNRIVPQHIQLAVRNDEELSKLLGSVTIANRGVLPNIHQTLLPKKVGKGKGAIGSASQEF</sequence>